<dbReference type="SUPFAM" id="SSF101116">
    <property type="entry name" value="Flagellar export chaperone FliS"/>
    <property type="match status" value="1"/>
</dbReference>
<gene>
    <name evidence="1" type="ORF">Mal4_45660</name>
</gene>
<dbReference type="EMBL" id="CP036275">
    <property type="protein sequence ID" value="QDU40210.1"/>
    <property type="molecule type" value="Genomic_DNA"/>
</dbReference>
<organism evidence="1 2">
    <name type="scientific">Maioricimonas rarisocia</name>
    <dbReference type="NCBI Taxonomy" id="2528026"/>
    <lineage>
        <taxon>Bacteria</taxon>
        <taxon>Pseudomonadati</taxon>
        <taxon>Planctomycetota</taxon>
        <taxon>Planctomycetia</taxon>
        <taxon>Planctomycetales</taxon>
        <taxon>Planctomycetaceae</taxon>
        <taxon>Maioricimonas</taxon>
    </lineage>
</organism>
<dbReference type="KEGG" id="mri:Mal4_45660"/>
<dbReference type="GO" id="GO:0044780">
    <property type="term" value="P:bacterial-type flagellum assembly"/>
    <property type="evidence" value="ECO:0007669"/>
    <property type="project" value="InterPro"/>
</dbReference>
<dbReference type="Gene3D" id="1.20.120.340">
    <property type="entry name" value="Flagellar protein FliS"/>
    <property type="match status" value="1"/>
</dbReference>
<dbReference type="InterPro" id="IPR036584">
    <property type="entry name" value="FliS_sf"/>
</dbReference>
<dbReference type="Proteomes" id="UP000320496">
    <property type="component" value="Chromosome"/>
</dbReference>
<dbReference type="OrthoDB" id="284491at2"/>
<name>A0A517ZCP9_9PLAN</name>
<evidence type="ECO:0000313" key="1">
    <source>
        <dbReference type="EMBL" id="QDU40210.1"/>
    </source>
</evidence>
<dbReference type="AlphaFoldDB" id="A0A517ZCP9"/>
<sequence>MNPLQAYRKASRNAWSRIDMLLAIYSAALNAARDGARLAQEGNTSELIHKRLRLQKMTLLLLDGIAPEMGEVPQRIQQLCVFILDQITTDDPAAWESAVNILSQLHDAFGQIREEAIQLEAEGAIPPLDAEMHVGTLARS</sequence>
<keyword evidence="2" id="KW-1185">Reference proteome</keyword>
<protein>
    <recommendedName>
        <fullName evidence="3">Flagellar protein FliS</fullName>
    </recommendedName>
</protein>
<evidence type="ECO:0008006" key="3">
    <source>
        <dbReference type="Google" id="ProtNLM"/>
    </source>
</evidence>
<evidence type="ECO:0000313" key="2">
    <source>
        <dbReference type="Proteomes" id="UP000320496"/>
    </source>
</evidence>
<accession>A0A517ZCP9</accession>
<proteinExistence type="predicted"/>
<dbReference type="RefSeq" id="WP_145371349.1">
    <property type="nucleotide sequence ID" value="NZ_CP036275.1"/>
</dbReference>
<reference evidence="1 2" key="1">
    <citation type="submission" date="2019-02" db="EMBL/GenBank/DDBJ databases">
        <title>Deep-cultivation of Planctomycetes and their phenomic and genomic characterization uncovers novel biology.</title>
        <authorList>
            <person name="Wiegand S."/>
            <person name="Jogler M."/>
            <person name="Boedeker C."/>
            <person name="Pinto D."/>
            <person name="Vollmers J."/>
            <person name="Rivas-Marin E."/>
            <person name="Kohn T."/>
            <person name="Peeters S.H."/>
            <person name="Heuer A."/>
            <person name="Rast P."/>
            <person name="Oberbeckmann S."/>
            <person name="Bunk B."/>
            <person name="Jeske O."/>
            <person name="Meyerdierks A."/>
            <person name="Storesund J.E."/>
            <person name="Kallscheuer N."/>
            <person name="Luecker S."/>
            <person name="Lage O.M."/>
            <person name="Pohl T."/>
            <person name="Merkel B.J."/>
            <person name="Hornburger P."/>
            <person name="Mueller R.-W."/>
            <person name="Bruemmer F."/>
            <person name="Labrenz M."/>
            <person name="Spormann A.M."/>
            <person name="Op den Camp H."/>
            <person name="Overmann J."/>
            <person name="Amann R."/>
            <person name="Jetten M.S.M."/>
            <person name="Mascher T."/>
            <person name="Medema M.H."/>
            <person name="Devos D.P."/>
            <person name="Kaster A.-K."/>
            <person name="Ovreas L."/>
            <person name="Rohde M."/>
            <person name="Galperin M.Y."/>
            <person name="Jogler C."/>
        </authorList>
    </citation>
    <scope>NUCLEOTIDE SEQUENCE [LARGE SCALE GENOMIC DNA]</scope>
    <source>
        <strain evidence="1 2">Mal4</strain>
    </source>
</reference>